<dbReference type="InterPro" id="IPR013325">
    <property type="entry name" value="RNA_pol_sigma_r2"/>
</dbReference>
<dbReference type="OrthoDB" id="8611574at2"/>
<protein>
    <submittedName>
        <fullName evidence="8">RNA polymerase sigma-70 factor (ECF subfamily)</fullName>
    </submittedName>
</protein>
<feature type="domain" description="RNA polymerase sigma-70 region 2" evidence="6">
    <location>
        <begin position="29"/>
        <end position="102"/>
    </location>
</feature>
<evidence type="ECO:0000259" key="6">
    <source>
        <dbReference type="Pfam" id="PF04542"/>
    </source>
</evidence>
<evidence type="ECO:0000256" key="3">
    <source>
        <dbReference type="ARBA" id="ARBA00023082"/>
    </source>
</evidence>
<reference evidence="8 9" key="1">
    <citation type="submission" date="2019-03" db="EMBL/GenBank/DDBJ databases">
        <title>Genomic Encyclopedia of Type Strains, Phase IV (KMG-IV): sequencing the most valuable type-strain genomes for metagenomic binning, comparative biology and taxonomic classification.</title>
        <authorList>
            <person name="Goeker M."/>
        </authorList>
    </citation>
    <scope>NUCLEOTIDE SEQUENCE [LARGE SCALE GENOMIC DNA]</scope>
    <source>
        <strain evidence="8 9">DSM 21944</strain>
    </source>
</reference>
<accession>A0A4R3LJ84</accession>
<keyword evidence="2" id="KW-0805">Transcription regulation</keyword>
<dbReference type="Proteomes" id="UP000294599">
    <property type="component" value="Unassembled WGS sequence"/>
</dbReference>
<dbReference type="GO" id="GO:0006352">
    <property type="term" value="P:DNA-templated transcription initiation"/>
    <property type="evidence" value="ECO:0007669"/>
    <property type="project" value="InterPro"/>
</dbReference>
<proteinExistence type="inferred from homology"/>
<dbReference type="Gene3D" id="1.10.10.10">
    <property type="entry name" value="Winged helix-like DNA-binding domain superfamily/Winged helix DNA-binding domain"/>
    <property type="match status" value="1"/>
</dbReference>
<keyword evidence="4" id="KW-0238">DNA-binding</keyword>
<dbReference type="PANTHER" id="PTHR43133">
    <property type="entry name" value="RNA POLYMERASE ECF-TYPE SIGMA FACTO"/>
    <property type="match status" value="1"/>
</dbReference>
<dbReference type="InterPro" id="IPR013324">
    <property type="entry name" value="RNA_pol_sigma_r3/r4-like"/>
</dbReference>
<evidence type="ECO:0000259" key="7">
    <source>
        <dbReference type="Pfam" id="PF08281"/>
    </source>
</evidence>
<feature type="domain" description="RNA polymerase sigma factor 70 region 4 type 2" evidence="7">
    <location>
        <begin position="134"/>
        <end position="186"/>
    </location>
</feature>
<keyword evidence="5" id="KW-0804">Transcription</keyword>
<dbReference type="AlphaFoldDB" id="A0A4R3LJ84"/>
<dbReference type="SUPFAM" id="SSF88946">
    <property type="entry name" value="Sigma2 domain of RNA polymerase sigma factors"/>
    <property type="match status" value="1"/>
</dbReference>
<comment type="similarity">
    <text evidence="1">Belongs to the sigma-70 factor family. ECF subfamily.</text>
</comment>
<dbReference type="InterPro" id="IPR007627">
    <property type="entry name" value="RNA_pol_sigma70_r2"/>
</dbReference>
<dbReference type="GO" id="GO:0003677">
    <property type="term" value="F:DNA binding"/>
    <property type="evidence" value="ECO:0007669"/>
    <property type="project" value="UniProtKB-KW"/>
</dbReference>
<gene>
    <name evidence="8" type="ORF">EDC25_10398</name>
</gene>
<dbReference type="InterPro" id="IPR014284">
    <property type="entry name" value="RNA_pol_sigma-70_dom"/>
</dbReference>
<dbReference type="Pfam" id="PF08281">
    <property type="entry name" value="Sigma70_r4_2"/>
    <property type="match status" value="1"/>
</dbReference>
<dbReference type="Pfam" id="PF04542">
    <property type="entry name" value="Sigma70_r2"/>
    <property type="match status" value="1"/>
</dbReference>
<evidence type="ECO:0000313" key="8">
    <source>
        <dbReference type="EMBL" id="TCT00330.1"/>
    </source>
</evidence>
<name>A0A4R3LJ84_9GAMM</name>
<dbReference type="NCBIfam" id="TIGR02937">
    <property type="entry name" value="sigma70-ECF"/>
    <property type="match status" value="1"/>
</dbReference>
<sequence>MSATGLQSLSTEALLQRWQAGDHAAREALMARYLPILRRLAHNRLPTRARDLAGTEDLVQLTAIKALNVLDNFQPQGPGGLLAYLRTTLMNTLRDELRRGQRSPLRVSDEVLVGQADASPSPMQGVLTEQALAAYEAALARLRANDRDAVSLRVEFGLDYEEIAGLCGLKTANAARMRVSRALLRLAELIDVETIRP</sequence>
<evidence type="ECO:0000256" key="5">
    <source>
        <dbReference type="ARBA" id="ARBA00023163"/>
    </source>
</evidence>
<dbReference type="Gene3D" id="1.10.1740.10">
    <property type="match status" value="1"/>
</dbReference>
<dbReference type="GO" id="GO:0016987">
    <property type="term" value="F:sigma factor activity"/>
    <property type="evidence" value="ECO:0007669"/>
    <property type="project" value="UniProtKB-KW"/>
</dbReference>
<dbReference type="InterPro" id="IPR039425">
    <property type="entry name" value="RNA_pol_sigma-70-like"/>
</dbReference>
<dbReference type="InterPro" id="IPR013249">
    <property type="entry name" value="RNA_pol_sigma70_r4_t2"/>
</dbReference>
<dbReference type="EMBL" id="SMAF01000003">
    <property type="protein sequence ID" value="TCT00330.1"/>
    <property type="molecule type" value="Genomic_DNA"/>
</dbReference>
<organism evidence="8 9">
    <name type="scientific">Pseudofulvimonas gallinarii</name>
    <dbReference type="NCBI Taxonomy" id="634155"/>
    <lineage>
        <taxon>Bacteria</taxon>
        <taxon>Pseudomonadati</taxon>
        <taxon>Pseudomonadota</taxon>
        <taxon>Gammaproteobacteria</taxon>
        <taxon>Lysobacterales</taxon>
        <taxon>Rhodanobacteraceae</taxon>
        <taxon>Pseudofulvimonas</taxon>
    </lineage>
</organism>
<evidence type="ECO:0000256" key="1">
    <source>
        <dbReference type="ARBA" id="ARBA00010641"/>
    </source>
</evidence>
<keyword evidence="9" id="KW-1185">Reference proteome</keyword>
<evidence type="ECO:0000256" key="2">
    <source>
        <dbReference type="ARBA" id="ARBA00023015"/>
    </source>
</evidence>
<keyword evidence="3" id="KW-0731">Sigma factor</keyword>
<dbReference type="InterPro" id="IPR036388">
    <property type="entry name" value="WH-like_DNA-bd_sf"/>
</dbReference>
<dbReference type="PANTHER" id="PTHR43133:SF8">
    <property type="entry name" value="RNA POLYMERASE SIGMA FACTOR HI_1459-RELATED"/>
    <property type="match status" value="1"/>
</dbReference>
<evidence type="ECO:0000313" key="9">
    <source>
        <dbReference type="Proteomes" id="UP000294599"/>
    </source>
</evidence>
<evidence type="ECO:0000256" key="4">
    <source>
        <dbReference type="ARBA" id="ARBA00023125"/>
    </source>
</evidence>
<comment type="caution">
    <text evidence="8">The sequence shown here is derived from an EMBL/GenBank/DDBJ whole genome shotgun (WGS) entry which is preliminary data.</text>
</comment>
<dbReference type="RefSeq" id="WP_123522674.1">
    <property type="nucleotide sequence ID" value="NZ_JBHLWF010000007.1"/>
</dbReference>
<dbReference type="SUPFAM" id="SSF88659">
    <property type="entry name" value="Sigma3 and sigma4 domains of RNA polymerase sigma factors"/>
    <property type="match status" value="1"/>
</dbReference>